<dbReference type="InterPro" id="IPR012336">
    <property type="entry name" value="Thioredoxin-like_fold"/>
</dbReference>
<protein>
    <recommendedName>
        <fullName evidence="2">Thioredoxin-like fold domain-containing protein</fullName>
    </recommendedName>
</protein>
<name>A0A671TKC9_SPAAU</name>
<evidence type="ECO:0000313" key="4">
    <source>
        <dbReference type="Proteomes" id="UP000472265"/>
    </source>
</evidence>
<dbReference type="PANTHER" id="PTHR46472:SF1">
    <property type="entry name" value="NUCLEOREDOXIN"/>
    <property type="match status" value="1"/>
</dbReference>
<reference evidence="3" key="2">
    <citation type="submission" date="2025-08" db="UniProtKB">
        <authorList>
            <consortium name="Ensembl"/>
        </authorList>
    </citation>
    <scope>IDENTIFICATION</scope>
</reference>
<dbReference type="AlphaFoldDB" id="A0A671TKC9"/>
<dbReference type="Gene3D" id="3.40.30.10">
    <property type="entry name" value="Glutaredoxin"/>
    <property type="match status" value="2"/>
</dbReference>
<dbReference type="PANTHER" id="PTHR46472">
    <property type="entry name" value="NUCLEOREDOXIN"/>
    <property type="match status" value="1"/>
</dbReference>
<dbReference type="GO" id="GO:0004791">
    <property type="term" value="F:thioredoxin-disulfide reductase (NADPH) activity"/>
    <property type="evidence" value="ECO:0007669"/>
    <property type="project" value="TreeGrafter"/>
</dbReference>
<dbReference type="GO" id="GO:0005634">
    <property type="term" value="C:nucleus"/>
    <property type="evidence" value="ECO:0007669"/>
    <property type="project" value="TreeGrafter"/>
</dbReference>
<evidence type="ECO:0000313" key="3">
    <source>
        <dbReference type="Ensembl" id="ENSSAUP00010001770.1"/>
    </source>
</evidence>
<keyword evidence="1" id="KW-0732">Signal</keyword>
<accession>A0A671TKC9</accession>
<dbReference type="InterPro" id="IPR036249">
    <property type="entry name" value="Thioredoxin-like_sf"/>
</dbReference>
<organism evidence="3 4">
    <name type="scientific">Sparus aurata</name>
    <name type="common">Gilthead sea bream</name>
    <dbReference type="NCBI Taxonomy" id="8175"/>
    <lineage>
        <taxon>Eukaryota</taxon>
        <taxon>Metazoa</taxon>
        <taxon>Chordata</taxon>
        <taxon>Craniata</taxon>
        <taxon>Vertebrata</taxon>
        <taxon>Euteleostomi</taxon>
        <taxon>Actinopterygii</taxon>
        <taxon>Neopterygii</taxon>
        <taxon>Teleostei</taxon>
        <taxon>Neoteleostei</taxon>
        <taxon>Acanthomorphata</taxon>
        <taxon>Eupercaria</taxon>
        <taxon>Spariformes</taxon>
        <taxon>Sparidae</taxon>
        <taxon>Sparus</taxon>
    </lineage>
</organism>
<evidence type="ECO:0000259" key="2">
    <source>
        <dbReference type="Pfam" id="PF13905"/>
    </source>
</evidence>
<dbReference type="Proteomes" id="UP000472265">
    <property type="component" value="Chromosome 2"/>
</dbReference>
<dbReference type="GeneTree" id="ENSGT00940000165363"/>
<dbReference type="GO" id="GO:0031397">
    <property type="term" value="P:negative regulation of protein ubiquitination"/>
    <property type="evidence" value="ECO:0007669"/>
    <property type="project" value="TreeGrafter"/>
</dbReference>
<dbReference type="Ensembl" id="ENSSAUT00010001842.1">
    <property type="protein sequence ID" value="ENSSAUP00010001770.1"/>
    <property type="gene ID" value="ENSSAUG00010000856.1"/>
</dbReference>
<proteinExistence type="predicted"/>
<dbReference type="Pfam" id="PF13905">
    <property type="entry name" value="Thioredoxin_8"/>
    <property type="match status" value="1"/>
</dbReference>
<sequence length="308" mass="34991">ALLYILLQRLLSRVIPSLVFVDAATGKVVCRNGLLVVRDDPKGLEFPWGPKPFAEVVAGPLLRNNRQTTDSSSLEGHYVGVYFSAHWVSREKTEEGQRWLYFTLLHNSVSRSEESFKQYFSEMPWLAVPYPDEARRSRLNRLYGIQGIPTLILLDAEGHMITRQGRVEVLNDPECRLFPWHPRPVLELSESNAVQLHEGPCLVLFVDAEEEGELEPAKELIQPIAEKLMAKYKAKEEETPLLFFVAGEDDMTDSLRDYTNLPEAAPLLTILDMSARAKYVRDVEEITPAVVEQFVGDFLAEKLKPEPI</sequence>
<feature type="signal peptide" evidence="1">
    <location>
        <begin position="1"/>
        <end position="26"/>
    </location>
</feature>
<feature type="chain" id="PRO_5025568364" description="Thioredoxin-like fold domain-containing protein" evidence="1">
    <location>
        <begin position="27"/>
        <end position="308"/>
    </location>
</feature>
<feature type="domain" description="Thioredoxin-like fold" evidence="2">
    <location>
        <begin position="108"/>
        <end position="159"/>
    </location>
</feature>
<reference evidence="3" key="3">
    <citation type="submission" date="2025-09" db="UniProtKB">
        <authorList>
            <consortium name="Ensembl"/>
        </authorList>
    </citation>
    <scope>IDENTIFICATION</scope>
</reference>
<dbReference type="SUPFAM" id="SSF52833">
    <property type="entry name" value="Thioredoxin-like"/>
    <property type="match status" value="2"/>
</dbReference>
<dbReference type="FunFam" id="3.40.30.10:FF:000064">
    <property type="entry name" value="Nucleoredoxin"/>
    <property type="match status" value="1"/>
</dbReference>
<reference evidence="3" key="1">
    <citation type="submission" date="2021-04" db="EMBL/GenBank/DDBJ databases">
        <authorList>
            <consortium name="Wellcome Sanger Institute Data Sharing"/>
        </authorList>
    </citation>
    <scope>NUCLEOTIDE SEQUENCE [LARGE SCALE GENOMIC DNA]</scope>
</reference>
<evidence type="ECO:0000256" key="1">
    <source>
        <dbReference type="SAM" id="SignalP"/>
    </source>
</evidence>
<dbReference type="GO" id="GO:0030178">
    <property type="term" value="P:negative regulation of Wnt signaling pathway"/>
    <property type="evidence" value="ECO:0007669"/>
    <property type="project" value="TreeGrafter"/>
</dbReference>
<keyword evidence="4" id="KW-1185">Reference proteome</keyword>
<gene>
    <name evidence="3" type="primary">nxn</name>
</gene>